<name>A0AA88G7K1_NAELO</name>
<dbReference type="EMBL" id="PYSW02000060">
    <property type="protein sequence ID" value="KAG2373127.1"/>
    <property type="molecule type" value="Genomic_DNA"/>
</dbReference>
<comment type="caution">
    <text evidence="1">The sequence shown here is derived from an EMBL/GenBank/DDBJ whole genome shotgun (WGS) entry which is preliminary data.</text>
</comment>
<evidence type="ECO:0000313" key="1">
    <source>
        <dbReference type="EMBL" id="KAG2373127.1"/>
    </source>
</evidence>
<dbReference type="RefSeq" id="XP_044542301.1">
    <property type="nucleotide sequence ID" value="XM_044688672.1"/>
</dbReference>
<dbReference type="GeneID" id="68105313"/>
<dbReference type="Proteomes" id="UP000816034">
    <property type="component" value="Unassembled WGS sequence"/>
</dbReference>
<dbReference type="AlphaFoldDB" id="A0AA88G7K1"/>
<gene>
    <name evidence="1" type="ORF">C9374_012859</name>
</gene>
<reference evidence="1 2" key="1">
    <citation type="journal article" date="2018" name="BMC Genomics">
        <title>The genome of Naegleria lovaniensis, the basis for a comparative approach to unravel pathogenicity factors of the human pathogenic amoeba N. fowleri.</title>
        <authorList>
            <person name="Liechti N."/>
            <person name="Schurch N."/>
            <person name="Bruggmann R."/>
            <person name="Wittwer M."/>
        </authorList>
    </citation>
    <scope>NUCLEOTIDE SEQUENCE [LARGE SCALE GENOMIC DNA]</scope>
    <source>
        <strain evidence="1 2">ATCC 30569</strain>
    </source>
</reference>
<proteinExistence type="predicted"/>
<keyword evidence="2" id="KW-1185">Reference proteome</keyword>
<organism evidence="1 2">
    <name type="scientific">Naegleria lovaniensis</name>
    <name type="common">Amoeba</name>
    <dbReference type="NCBI Taxonomy" id="51637"/>
    <lineage>
        <taxon>Eukaryota</taxon>
        <taxon>Discoba</taxon>
        <taxon>Heterolobosea</taxon>
        <taxon>Tetramitia</taxon>
        <taxon>Eutetramitia</taxon>
        <taxon>Vahlkampfiidae</taxon>
        <taxon>Naegleria</taxon>
    </lineage>
</organism>
<protein>
    <submittedName>
        <fullName evidence="1">Uncharacterized protein</fullName>
    </submittedName>
</protein>
<accession>A0AA88G7K1</accession>
<sequence>MTASPTGNSMVQHQLNVRFTASQALDIYYNTISLGFPMYERQRLEQALEFQLETCFIEDQTFSVTCELEKDVAVLQTLQAVCLQQLGMREISDQLFMVGKQIIGKYYDEVDSIGVVVAMKFIAEYLLGNGEQTKSRAMYSTVRAKLEPLMMECRQHASTWFSSTCVENNATSYNQWHDIKPQFFTAYIIESQIRLDDLYFLEDMCPDTFIFDEFTSLGNGRISLAKIHATSCRDMSFELYHELMMILQTFVSFSDVIMGMRNQKHSLLYVVASMVAKQLHLEILTNCKVKNEKEILRVARETIELTKHQFFSMLPCYATKAVVLACSLRVQYFPQLVRTDNLQDDLNALKLLSTRYRLIHNECSQLIKTIEALIIFQHQQQQHASSSHSELVNFLSFSYHDIGAAFDANLILSSTTIQDDSRSDHPEYDSAISLETSNFSKALATFSRYKDQIKQFAHGLEQLEIVLEGFSEQTRIRNAQSDSTNDQLEDLKQAEINLVNSLIQVAKRNGDVKGLLEVEILKKQDLFMGNVQNHSQL</sequence>
<evidence type="ECO:0000313" key="2">
    <source>
        <dbReference type="Proteomes" id="UP000816034"/>
    </source>
</evidence>